<evidence type="ECO:0000256" key="1">
    <source>
        <dbReference type="SAM" id="Phobius"/>
    </source>
</evidence>
<dbReference type="WBParaSite" id="L893_g15513.t1">
    <property type="protein sequence ID" value="L893_g15513.t1"/>
    <property type="gene ID" value="L893_g15513"/>
</dbReference>
<keyword evidence="1" id="KW-0472">Membrane</keyword>
<keyword evidence="2" id="KW-1185">Reference proteome</keyword>
<protein>
    <submittedName>
        <fullName evidence="3">F-box domain-containing protein</fullName>
    </submittedName>
</protein>
<accession>A0A1I7YF65</accession>
<proteinExistence type="predicted"/>
<keyword evidence="1" id="KW-1133">Transmembrane helix</keyword>
<sequence length="309" mass="35698">MDTLPVELISDIIRLVNRDSQKHLCSTDSSWTPIADEYLHGEFDLSIELLIHPEGLRLGPSCLLEDRYTAKLSKADPTLRKYYVRSYPKYVEQHYYGVGTGVPFARFIQKVFALARHGRRMHLTLDIQSNGEDPPKHCELLRRLFGAIPSLPVATVDHHNCVKRREAAVEQRFQVNDLLRDLFERLDILDVPGFIPQDVFSLLQDRYTAKLSKADPALRKYYVRSYPKYVEQHYYGVGTGVPFARYTDFNTLLIDFDRLRRYLAPKLAKEKKDMSWTMCPLPCLCAFSLIILFVPLLALCTALCSYVFL</sequence>
<feature type="transmembrane region" description="Helical" evidence="1">
    <location>
        <begin position="281"/>
        <end position="308"/>
    </location>
</feature>
<organism evidence="2 3">
    <name type="scientific">Steinernema glaseri</name>
    <dbReference type="NCBI Taxonomy" id="37863"/>
    <lineage>
        <taxon>Eukaryota</taxon>
        <taxon>Metazoa</taxon>
        <taxon>Ecdysozoa</taxon>
        <taxon>Nematoda</taxon>
        <taxon>Chromadorea</taxon>
        <taxon>Rhabditida</taxon>
        <taxon>Tylenchina</taxon>
        <taxon>Panagrolaimomorpha</taxon>
        <taxon>Strongyloidoidea</taxon>
        <taxon>Steinernematidae</taxon>
        <taxon>Steinernema</taxon>
    </lineage>
</organism>
<keyword evidence="1" id="KW-0812">Transmembrane</keyword>
<evidence type="ECO:0000313" key="3">
    <source>
        <dbReference type="WBParaSite" id="L893_g15513.t1"/>
    </source>
</evidence>
<dbReference type="AlphaFoldDB" id="A0A1I7YF65"/>
<dbReference type="Proteomes" id="UP000095287">
    <property type="component" value="Unplaced"/>
</dbReference>
<reference evidence="3" key="1">
    <citation type="submission" date="2016-11" db="UniProtKB">
        <authorList>
            <consortium name="WormBaseParasite"/>
        </authorList>
    </citation>
    <scope>IDENTIFICATION</scope>
</reference>
<name>A0A1I7YF65_9BILA</name>
<evidence type="ECO:0000313" key="2">
    <source>
        <dbReference type="Proteomes" id="UP000095287"/>
    </source>
</evidence>